<evidence type="ECO:0000259" key="7">
    <source>
        <dbReference type="Pfam" id="PF22600"/>
    </source>
</evidence>
<evidence type="ECO:0000313" key="9">
    <source>
        <dbReference type="Proteomes" id="UP001285441"/>
    </source>
</evidence>
<feature type="compositionally biased region" description="Basic residues" evidence="5">
    <location>
        <begin position="778"/>
        <end position="791"/>
    </location>
</feature>
<feature type="compositionally biased region" description="Basic and acidic residues" evidence="5">
    <location>
        <begin position="15"/>
        <end position="31"/>
    </location>
</feature>
<evidence type="ECO:0000256" key="5">
    <source>
        <dbReference type="SAM" id="MobiDB-lite"/>
    </source>
</evidence>
<feature type="compositionally biased region" description="Polar residues" evidence="5">
    <location>
        <begin position="52"/>
        <end position="61"/>
    </location>
</feature>
<dbReference type="GO" id="GO:0043634">
    <property type="term" value="P:polyadenylation-dependent ncRNA catabolic process"/>
    <property type="evidence" value="ECO:0007669"/>
    <property type="project" value="TreeGrafter"/>
</dbReference>
<proteinExistence type="inferred from homology"/>
<dbReference type="InterPro" id="IPR054708">
    <property type="entry name" value="MTPAP-like_central"/>
</dbReference>
<feature type="region of interest" description="Disordered" evidence="5">
    <location>
        <begin position="185"/>
        <end position="262"/>
    </location>
</feature>
<dbReference type="EC" id="2.7.7.19" evidence="2"/>
<accession>A0AAE0TWE3</accession>
<dbReference type="GO" id="GO:0031499">
    <property type="term" value="C:TRAMP complex"/>
    <property type="evidence" value="ECO:0007669"/>
    <property type="project" value="TreeGrafter"/>
</dbReference>
<dbReference type="SUPFAM" id="SSF81301">
    <property type="entry name" value="Nucleotidyltransferase"/>
    <property type="match status" value="1"/>
</dbReference>
<dbReference type="GO" id="GO:0010605">
    <property type="term" value="P:negative regulation of macromolecule metabolic process"/>
    <property type="evidence" value="ECO:0007669"/>
    <property type="project" value="UniProtKB-ARBA"/>
</dbReference>
<dbReference type="InterPro" id="IPR043519">
    <property type="entry name" value="NT_sf"/>
</dbReference>
<keyword evidence="4" id="KW-0460">Magnesium</keyword>
<dbReference type="Pfam" id="PF22600">
    <property type="entry name" value="MTPAP-like_central"/>
    <property type="match status" value="1"/>
</dbReference>
<evidence type="ECO:0000256" key="3">
    <source>
        <dbReference type="ARBA" id="ARBA00022723"/>
    </source>
</evidence>
<sequence length="791" mass="87809">MSFSRHSSTSGNAARHRESRRDRRDRRDDRGFSGSASAFVPPPPPPPPPQYGGSSSYNNSLPPRPSAPVTHGDSYRPSSYSRNNHDGRDRDSRYSEPQTRDTGPPGYDNYRPPQSDFSFRVDRPAGLQDLPPSNGYRGRNPRRGDNRGRGRGNDRNFASRPKRVYLAAERELLSTSHDTGLETALYNTDGGLTYRPLEDLTDSDEAEMDISGDEGDGAAEPSNKRARVGLDDRSEEGNSAPKWSNPDPYTVLPPSESGVQNKKKDVVHLIRKARVQTKDARPSLPTASEDFISCDFDDSDEGSNASASDGNATQGIFNAPTGPRSNVPILRSGLGGTFGAGLPPNPMAAISAKATQVIDLTDTPEVIDITSSSPPKSTREKLVAYNDPAPAALGSRKRTFNDEIKLPHARLKKATKAPVGGHISSDWKEVQGEDPCPWLKDKEDHSGSVNPGMWLHKEIVDFYYYIRPRQFEEDIRNELVQDLRQFCRNRFRDAEVHPFGSYPSGLYLPTADMDLVFVSDQYFKMNGQPKYNSKKHLFQLRSALQSKNKAYEGDVEIIHSAKVPLVKYVDQVTGLKVDISFENVTGLTAINTFKAWKQQYPGMPILVTLIKHYLCMRGLNEPVNGGIGGFSVICLVVSMLQMNPKVQSGNMDPTHHYGELLLDFFDLYGNKFNYTDVAISLNPPKYVNKYKSSMVYRNYARFSIIDPNDSSNDIAGGSSNTPAIVASFQEAHRLLSERMAKSGDLSPKDTPASILKVILAGNYSSFRNQRKHLENLAKRRQPAKSRGPSRR</sequence>
<evidence type="ECO:0000256" key="2">
    <source>
        <dbReference type="ARBA" id="ARBA00012388"/>
    </source>
</evidence>
<dbReference type="GO" id="GO:0031123">
    <property type="term" value="P:RNA 3'-end processing"/>
    <property type="evidence" value="ECO:0007669"/>
    <property type="project" value="TreeGrafter"/>
</dbReference>
<feature type="compositionally biased region" description="Polar residues" evidence="5">
    <location>
        <begin position="302"/>
        <end position="316"/>
    </location>
</feature>
<evidence type="ECO:0000256" key="4">
    <source>
        <dbReference type="ARBA" id="ARBA00022842"/>
    </source>
</evidence>
<dbReference type="InterPro" id="IPR002058">
    <property type="entry name" value="PAP_assoc"/>
</dbReference>
<evidence type="ECO:0000256" key="1">
    <source>
        <dbReference type="ARBA" id="ARBA00008593"/>
    </source>
</evidence>
<keyword evidence="3" id="KW-0479">Metal-binding</keyword>
<feature type="region of interest" description="Disordered" evidence="5">
    <location>
        <begin position="1"/>
        <end position="162"/>
    </location>
</feature>
<reference evidence="8" key="1">
    <citation type="journal article" date="2023" name="Mol. Phylogenet. Evol.">
        <title>Genome-scale phylogeny and comparative genomics of the fungal order Sordariales.</title>
        <authorList>
            <person name="Hensen N."/>
            <person name="Bonometti L."/>
            <person name="Westerberg I."/>
            <person name="Brannstrom I.O."/>
            <person name="Guillou S."/>
            <person name="Cros-Aarteil S."/>
            <person name="Calhoun S."/>
            <person name="Haridas S."/>
            <person name="Kuo A."/>
            <person name="Mondo S."/>
            <person name="Pangilinan J."/>
            <person name="Riley R."/>
            <person name="LaButti K."/>
            <person name="Andreopoulos B."/>
            <person name="Lipzen A."/>
            <person name="Chen C."/>
            <person name="Yan M."/>
            <person name="Daum C."/>
            <person name="Ng V."/>
            <person name="Clum A."/>
            <person name="Steindorff A."/>
            <person name="Ohm R.A."/>
            <person name="Martin F."/>
            <person name="Silar P."/>
            <person name="Natvig D.O."/>
            <person name="Lalanne C."/>
            <person name="Gautier V."/>
            <person name="Ament-Velasquez S.L."/>
            <person name="Kruys A."/>
            <person name="Hutchinson M.I."/>
            <person name="Powell A.J."/>
            <person name="Barry K."/>
            <person name="Miller A.N."/>
            <person name="Grigoriev I.V."/>
            <person name="Debuchy R."/>
            <person name="Gladieux P."/>
            <person name="Hiltunen Thoren M."/>
            <person name="Johannesson H."/>
        </authorList>
    </citation>
    <scope>NUCLEOTIDE SEQUENCE</scope>
    <source>
        <strain evidence="8">CBS 232.78</strain>
    </source>
</reference>
<organism evidence="8 9">
    <name type="scientific">Podospora didyma</name>
    <dbReference type="NCBI Taxonomy" id="330526"/>
    <lineage>
        <taxon>Eukaryota</taxon>
        <taxon>Fungi</taxon>
        <taxon>Dikarya</taxon>
        <taxon>Ascomycota</taxon>
        <taxon>Pezizomycotina</taxon>
        <taxon>Sordariomycetes</taxon>
        <taxon>Sordariomycetidae</taxon>
        <taxon>Sordariales</taxon>
        <taxon>Podosporaceae</taxon>
        <taxon>Podospora</taxon>
    </lineage>
</organism>
<dbReference type="GO" id="GO:0046872">
    <property type="term" value="F:metal ion binding"/>
    <property type="evidence" value="ECO:0007669"/>
    <property type="project" value="UniProtKB-KW"/>
</dbReference>
<feature type="region of interest" description="Disordered" evidence="5">
    <location>
        <begin position="770"/>
        <end position="791"/>
    </location>
</feature>
<dbReference type="SUPFAM" id="SSF81631">
    <property type="entry name" value="PAP/OAS1 substrate-binding domain"/>
    <property type="match status" value="1"/>
</dbReference>
<feature type="compositionally biased region" description="Acidic residues" evidence="5">
    <location>
        <begin position="199"/>
        <end position="217"/>
    </location>
</feature>
<feature type="compositionally biased region" description="Basic and acidic residues" evidence="5">
    <location>
        <begin position="142"/>
        <end position="154"/>
    </location>
</feature>
<feature type="domain" description="PAP-associated" evidence="6">
    <location>
        <begin position="657"/>
        <end position="712"/>
    </location>
</feature>
<keyword evidence="9" id="KW-1185">Reference proteome</keyword>
<reference evidence="8" key="2">
    <citation type="submission" date="2023-06" db="EMBL/GenBank/DDBJ databases">
        <authorList>
            <consortium name="Lawrence Berkeley National Laboratory"/>
            <person name="Haridas S."/>
            <person name="Hensen N."/>
            <person name="Bonometti L."/>
            <person name="Westerberg I."/>
            <person name="Brannstrom I.O."/>
            <person name="Guillou S."/>
            <person name="Cros-Aarteil S."/>
            <person name="Calhoun S."/>
            <person name="Kuo A."/>
            <person name="Mondo S."/>
            <person name="Pangilinan J."/>
            <person name="Riley R."/>
            <person name="LaButti K."/>
            <person name="Andreopoulos B."/>
            <person name="Lipzen A."/>
            <person name="Chen C."/>
            <person name="Yanf M."/>
            <person name="Daum C."/>
            <person name="Ng V."/>
            <person name="Clum A."/>
            <person name="Steindorff A."/>
            <person name="Ohm R."/>
            <person name="Martin F."/>
            <person name="Silar P."/>
            <person name="Natvig D."/>
            <person name="Lalanne C."/>
            <person name="Gautier V."/>
            <person name="Ament-velasquez S.L."/>
            <person name="Kruys A."/>
            <person name="Hutchinson M.I."/>
            <person name="Powell A.J."/>
            <person name="Barry K."/>
            <person name="Miller A.N."/>
            <person name="Grigoriev I.V."/>
            <person name="Debuchy R."/>
            <person name="Gladieux P."/>
            <person name="Thoren M.H."/>
            <person name="Johannesson H."/>
        </authorList>
    </citation>
    <scope>NUCLEOTIDE SEQUENCE</scope>
    <source>
        <strain evidence="8">CBS 232.78</strain>
    </source>
</reference>
<dbReference type="Proteomes" id="UP001285441">
    <property type="component" value="Unassembled WGS sequence"/>
</dbReference>
<evidence type="ECO:0000259" key="6">
    <source>
        <dbReference type="Pfam" id="PF03828"/>
    </source>
</evidence>
<evidence type="ECO:0000313" key="8">
    <source>
        <dbReference type="EMBL" id="KAK3381938.1"/>
    </source>
</evidence>
<dbReference type="GO" id="GO:1990817">
    <property type="term" value="F:poly(A) RNA polymerase activity"/>
    <property type="evidence" value="ECO:0007669"/>
    <property type="project" value="UniProtKB-EC"/>
</dbReference>
<gene>
    <name evidence="8" type="ORF">B0H63DRAFT_216499</name>
</gene>
<feature type="compositionally biased region" description="Basic and acidic residues" evidence="5">
    <location>
        <begin position="83"/>
        <end position="94"/>
    </location>
</feature>
<dbReference type="Gene3D" id="1.10.1410.10">
    <property type="match status" value="1"/>
</dbReference>
<feature type="compositionally biased region" description="Polar residues" evidence="5">
    <location>
        <begin position="1"/>
        <end position="12"/>
    </location>
</feature>
<dbReference type="Gene3D" id="3.30.460.10">
    <property type="entry name" value="Beta Polymerase, domain 2"/>
    <property type="match status" value="1"/>
</dbReference>
<feature type="domain" description="Poly(A) RNA polymerase mitochondrial-like central palm" evidence="7">
    <location>
        <begin position="455"/>
        <end position="597"/>
    </location>
</feature>
<dbReference type="EMBL" id="JAULSW010000005">
    <property type="protein sequence ID" value="KAK3381938.1"/>
    <property type="molecule type" value="Genomic_DNA"/>
</dbReference>
<dbReference type="Pfam" id="PF03828">
    <property type="entry name" value="PAP_assoc"/>
    <property type="match status" value="1"/>
</dbReference>
<protein>
    <recommendedName>
        <fullName evidence="2">polynucleotide adenylyltransferase</fullName>
        <ecNumber evidence="2">2.7.7.19</ecNumber>
    </recommendedName>
</protein>
<dbReference type="PANTHER" id="PTHR23092:SF15">
    <property type="entry name" value="INACTIVE NON-CANONICAL POLY(A) RNA POLYMERASE PROTEIN TRF4-2-RELATED"/>
    <property type="match status" value="1"/>
</dbReference>
<dbReference type="AlphaFoldDB" id="A0AAE0TWE3"/>
<dbReference type="PANTHER" id="PTHR23092">
    <property type="entry name" value="POLY(A) RNA POLYMERASE"/>
    <property type="match status" value="1"/>
</dbReference>
<dbReference type="GO" id="GO:0005730">
    <property type="term" value="C:nucleolus"/>
    <property type="evidence" value="ECO:0007669"/>
    <property type="project" value="TreeGrafter"/>
</dbReference>
<dbReference type="CDD" id="cd05402">
    <property type="entry name" value="NT_PAP_TUTase"/>
    <property type="match status" value="1"/>
</dbReference>
<dbReference type="InterPro" id="IPR045862">
    <property type="entry name" value="Trf4-like"/>
</dbReference>
<comment type="similarity">
    <text evidence="1">Belongs to the DNA polymerase type-B-like family.</text>
</comment>
<name>A0AAE0TWE3_9PEZI</name>
<feature type="region of interest" description="Disordered" evidence="5">
    <location>
        <begin position="278"/>
        <end position="324"/>
    </location>
</feature>
<feature type="compositionally biased region" description="Pro residues" evidence="5">
    <location>
        <begin position="40"/>
        <end position="50"/>
    </location>
</feature>
<dbReference type="GO" id="GO:0003729">
    <property type="term" value="F:mRNA binding"/>
    <property type="evidence" value="ECO:0007669"/>
    <property type="project" value="TreeGrafter"/>
</dbReference>
<comment type="caution">
    <text evidence="8">The sequence shown here is derived from an EMBL/GenBank/DDBJ whole genome shotgun (WGS) entry which is preliminary data.</text>
</comment>